<evidence type="ECO:0000313" key="3">
    <source>
        <dbReference type="Proteomes" id="UP000635726"/>
    </source>
</evidence>
<name>A0A917PH19_9DEIO</name>
<dbReference type="EMBL" id="BMOE01000006">
    <property type="protein sequence ID" value="GGJ77497.1"/>
    <property type="molecule type" value="Genomic_DNA"/>
</dbReference>
<gene>
    <name evidence="2" type="ORF">GCM10008939_21980</name>
</gene>
<reference evidence="2" key="1">
    <citation type="journal article" date="2014" name="Int. J. Syst. Evol. Microbiol.">
        <title>Complete genome sequence of Corynebacterium casei LMG S-19264T (=DSM 44701T), isolated from a smear-ripened cheese.</title>
        <authorList>
            <consortium name="US DOE Joint Genome Institute (JGI-PGF)"/>
            <person name="Walter F."/>
            <person name="Albersmeier A."/>
            <person name="Kalinowski J."/>
            <person name="Ruckert C."/>
        </authorList>
    </citation>
    <scope>NUCLEOTIDE SEQUENCE</scope>
    <source>
        <strain evidence="2">JCM 14371</strain>
    </source>
</reference>
<proteinExistence type="predicted"/>
<dbReference type="InterPro" id="IPR007136">
    <property type="entry name" value="DUF347"/>
</dbReference>
<keyword evidence="3" id="KW-1185">Reference proteome</keyword>
<dbReference type="AlphaFoldDB" id="A0A917PH19"/>
<accession>A0A917PH19</accession>
<organism evidence="2 3">
    <name type="scientific">Deinococcus aquiradiocola</name>
    <dbReference type="NCBI Taxonomy" id="393059"/>
    <lineage>
        <taxon>Bacteria</taxon>
        <taxon>Thermotogati</taxon>
        <taxon>Deinococcota</taxon>
        <taxon>Deinococci</taxon>
        <taxon>Deinococcales</taxon>
        <taxon>Deinococcaceae</taxon>
        <taxon>Deinococcus</taxon>
    </lineage>
</organism>
<sequence>MLSTFALGTAAGDMAARTPGLGWFAAGLVFAAMIAVPGVLRARFGVSEVLTFWWAYVLTRPLGASFADWFAVPPQDRGLGLGTGPVTLALLTVIVLLVGALAVRARRAAPMPVAAGD</sequence>
<keyword evidence="1" id="KW-0812">Transmembrane</keyword>
<feature type="transmembrane region" description="Helical" evidence="1">
    <location>
        <begin position="84"/>
        <end position="103"/>
    </location>
</feature>
<reference evidence="2" key="2">
    <citation type="submission" date="2020-09" db="EMBL/GenBank/DDBJ databases">
        <authorList>
            <person name="Sun Q."/>
            <person name="Ohkuma M."/>
        </authorList>
    </citation>
    <scope>NUCLEOTIDE SEQUENCE</scope>
    <source>
        <strain evidence="2">JCM 14371</strain>
    </source>
</reference>
<dbReference type="Pfam" id="PF03988">
    <property type="entry name" value="DUF347"/>
    <property type="match status" value="1"/>
</dbReference>
<keyword evidence="1" id="KW-1133">Transmembrane helix</keyword>
<evidence type="ECO:0000256" key="1">
    <source>
        <dbReference type="SAM" id="Phobius"/>
    </source>
</evidence>
<evidence type="ECO:0000313" key="2">
    <source>
        <dbReference type="EMBL" id="GGJ77497.1"/>
    </source>
</evidence>
<feature type="transmembrane region" description="Helical" evidence="1">
    <location>
        <begin position="20"/>
        <end position="40"/>
    </location>
</feature>
<keyword evidence="1" id="KW-0472">Membrane</keyword>
<feature type="transmembrane region" description="Helical" evidence="1">
    <location>
        <begin position="52"/>
        <end position="72"/>
    </location>
</feature>
<dbReference type="Proteomes" id="UP000635726">
    <property type="component" value="Unassembled WGS sequence"/>
</dbReference>
<comment type="caution">
    <text evidence="2">The sequence shown here is derived from an EMBL/GenBank/DDBJ whole genome shotgun (WGS) entry which is preliminary data.</text>
</comment>
<protein>
    <submittedName>
        <fullName evidence="2">Uncharacterized protein</fullName>
    </submittedName>
</protein>